<evidence type="ECO:0000256" key="9">
    <source>
        <dbReference type="ARBA" id="ARBA00023136"/>
    </source>
</evidence>
<evidence type="ECO:0000256" key="8">
    <source>
        <dbReference type="ARBA" id="ARBA00023047"/>
    </source>
</evidence>
<keyword evidence="6 10" id="KW-0812">Transmembrane</keyword>
<keyword evidence="5" id="KW-0762">Sugar transport</keyword>
<evidence type="ECO:0000313" key="12">
    <source>
        <dbReference type="EMBL" id="WPB85046.1"/>
    </source>
</evidence>
<dbReference type="RefSeq" id="WP_318649011.1">
    <property type="nucleotide sequence ID" value="NZ_CP137852.1"/>
</dbReference>
<organism evidence="12 13">
    <name type="scientific">Sediminicoccus rosea</name>
    <dbReference type="NCBI Taxonomy" id="1225128"/>
    <lineage>
        <taxon>Bacteria</taxon>
        <taxon>Pseudomonadati</taxon>
        <taxon>Pseudomonadota</taxon>
        <taxon>Alphaproteobacteria</taxon>
        <taxon>Acetobacterales</taxon>
        <taxon>Roseomonadaceae</taxon>
        <taxon>Sediminicoccus</taxon>
    </lineage>
</organism>
<dbReference type="EMBL" id="CP137852">
    <property type="protein sequence ID" value="WPB85046.1"/>
    <property type="molecule type" value="Genomic_DNA"/>
</dbReference>
<dbReference type="InterPro" id="IPR013525">
    <property type="entry name" value="ABC2_TM"/>
</dbReference>
<evidence type="ECO:0000259" key="11">
    <source>
        <dbReference type="Pfam" id="PF01061"/>
    </source>
</evidence>
<feature type="transmembrane region" description="Helical" evidence="10">
    <location>
        <begin position="121"/>
        <end position="142"/>
    </location>
</feature>
<keyword evidence="4" id="KW-1003">Cell membrane</keyword>
<evidence type="ECO:0000256" key="1">
    <source>
        <dbReference type="ARBA" id="ARBA00004651"/>
    </source>
</evidence>
<feature type="transmembrane region" description="Helical" evidence="10">
    <location>
        <begin position="188"/>
        <end position="206"/>
    </location>
</feature>
<dbReference type="PRINTS" id="PR00164">
    <property type="entry name" value="ABC2TRNSPORT"/>
</dbReference>
<sequence length="267" mass="30230">MDLVGKEPGILQIFRARMRVMSALMIRELHTRFGRENLGYVWLFLEPALLGLGVAVWQWSIGVGSSMKGDLNKFSFFLIGYILYYLFRTLVSRSPHGIAANYQLLYHSRVTVEAVMWARSVLDAAAVAICIAIFVLIIGIVFGDWPSNPLQMMAGVLLMMLLSHGTGLIFLASTALNSQLVDRLVHPFTYLCLPFSGMFFMVWWLPGSMQELVLWFPLIHIMEFTREGQFGPRVPYSYNLTYTLIWILGVNFIGLCALKAAKPHLEV</sequence>
<keyword evidence="3" id="KW-0813">Transport</keyword>
<dbReference type="PANTHER" id="PTHR30413">
    <property type="entry name" value="INNER MEMBRANE TRANSPORT PERMEASE"/>
    <property type="match status" value="1"/>
</dbReference>
<comment type="similarity">
    <text evidence="2">Belongs to the ABC-2 integral membrane protein family.</text>
</comment>
<dbReference type="Pfam" id="PF01061">
    <property type="entry name" value="ABC2_membrane"/>
    <property type="match status" value="1"/>
</dbReference>
<evidence type="ECO:0000313" key="13">
    <source>
        <dbReference type="Proteomes" id="UP001305521"/>
    </source>
</evidence>
<evidence type="ECO:0000256" key="5">
    <source>
        <dbReference type="ARBA" id="ARBA00022597"/>
    </source>
</evidence>
<gene>
    <name evidence="12" type="ORF">R9Z33_23515</name>
</gene>
<accession>A0ABZ0PHW9</accession>
<dbReference type="Proteomes" id="UP001305521">
    <property type="component" value="Chromosome"/>
</dbReference>
<evidence type="ECO:0000256" key="6">
    <source>
        <dbReference type="ARBA" id="ARBA00022692"/>
    </source>
</evidence>
<feature type="transmembrane region" description="Helical" evidence="10">
    <location>
        <begin position="154"/>
        <end position="176"/>
    </location>
</feature>
<keyword evidence="9 10" id="KW-0472">Membrane</keyword>
<proteinExistence type="inferred from homology"/>
<feature type="transmembrane region" description="Helical" evidence="10">
    <location>
        <begin position="71"/>
        <end position="87"/>
    </location>
</feature>
<reference evidence="12 13" key="1">
    <citation type="submission" date="2023-11" db="EMBL/GenBank/DDBJ databases">
        <title>Arctic aerobic anoxygenic photoheterotroph Sediminicoccus rosea KRV36 adapts its photosynthesis to long days of polar summer.</title>
        <authorList>
            <person name="Tomasch J."/>
            <person name="Kopejtka K."/>
            <person name="Bily T."/>
            <person name="Gardiner A.T."/>
            <person name="Gardian Z."/>
            <person name="Shivaramu S."/>
            <person name="Koblizek M."/>
            <person name="Engelhardt F."/>
            <person name="Kaftan D."/>
        </authorList>
    </citation>
    <scope>NUCLEOTIDE SEQUENCE [LARGE SCALE GENOMIC DNA]</scope>
    <source>
        <strain evidence="12 13">R-30</strain>
    </source>
</reference>
<feature type="transmembrane region" description="Helical" evidence="10">
    <location>
        <begin position="240"/>
        <end position="261"/>
    </location>
</feature>
<dbReference type="PANTHER" id="PTHR30413:SF10">
    <property type="entry name" value="CAPSULE POLYSACCHARIDE EXPORT INNER-MEMBRANE PROTEIN CTRC"/>
    <property type="match status" value="1"/>
</dbReference>
<dbReference type="InterPro" id="IPR000412">
    <property type="entry name" value="ABC_2_transport"/>
</dbReference>
<protein>
    <submittedName>
        <fullName evidence="12">ABC transporter permease</fullName>
    </submittedName>
</protein>
<keyword evidence="7 10" id="KW-1133">Transmembrane helix</keyword>
<name>A0ABZ0PHW9_9PROT</name>
<evidence type="ECO:0000256" key="7">
    <source>
        <dbReference type="ARBA" id="ARBA00022989"/>
    </source>
</evidence>
<evidence type="ECO:0000256" key="2">
    <source>
        <dbReference type="ARBA" id="ARBA00007783"/>
    </source>
</evidence>
<evidence type="ECO:0000256" key="10">
    <source>
        <dbReference type="SAM" id="Phobius"/>
    </source>
</evidence>
<keyword evidence="8" id="KW-0625">Polysaccharide transport</keyword>
<evidence type="ECO:0000256" key="4">
    <source>
        <dbReference type="ARBA" id="ARBA00022475"/>
    </source>
</evidence>
<evidence type="ECO:0000256" key="3">
    <source>
        <dbReference type="ARBA" id="ARBA00022448"/>
    </source>
</evidence>
<comment type="subcellular location">
    <subcellularLocation>
        <location evidence="1">Cell membrane</location>
        <topology evidence="1">Multi-pass membrane protein</topology>
    </subcellularLocation>
</comment>
<keyword evidence="13" id="KW-1185">Reference proteome</keyword>
<feature type="domain" description="ABC-2 type transporter transmembrane" evidence="11">
    <location>
        <begin position="22"/>
        <end position="230"/>
    </location>
</feature>
<feature type="transmembrane region" description="Helical" evidence="10">
    <location>
        <begin position="40"/>
        <end position="59"/>
    </location>
</feature>